<dbReference type="OrthoDB" id="9803895at2"/>
<dbReference type="CDD" id="cd06577">
    <property type="entry name" value="PASTA_pknB"/>
    <property type="match status" value="3"/>
</dbReference>
<feature type="domain" description="PASTA" evidence="3">
    <location>
        <begin position="42"/>
        <end position="109"/>
    </location>
</feature>
<dbReference type="KEGG" id="cprv:CYPRO_0876"/>
<evidence type="ECO:0000313" key="5">
    <source>
        <dbReference type="Proteomes" id="UP000254808"/>
    </source>
</evidence>
<dbReference type="EMBL" id="CP027806">
    <property type="protein sequence ID" value="AXJ00153.1"/>
    <property type="molecule type" value="Genomic_DNA"/>
</dbReference>
<name>A0A345UI51_9BACT</name>
<dbReference type="GO" id="GO:0004674">
    <property type="term" value="F:protein serine/threonine kinase activity"/>
    <property type="evidence" value="ECO:0007669"/>
    <property type="project" value="UniProtKB-KW"/>
</dbReference>
<evidence type="ECO:0000256" key="1">
    <source>
        <dbReference type="SAM" id="MobiDB-lite"/>
    </source>
</evidence>
<evidence type="ECO:0000256" key="2">
    <source>
        <dbReference type="SAM" id="Phobius"/>
    </source>
</evidence>
<keyword evidence="4" id="KW-0418">Kinase</keyword>
<feature type="region of interest" description="Disordered" evidence="1">
    <location>
        <begin position="254"/>
        <end position="285"/>
    </location>
</feature>
<proteinExistence type="predicted"/>
<accession>A0A345UI51</accession>
<dbReference type="Pfam" id="PF03793">
    <property type="entry name" value="PASTA"/>
    <property type="match status" value="3"/>
</dbReference>
<keyword evidence="4" id="KW-0723">Serine/threonine-protein kinase</keyword>
<gene>
    <name evidence="4" type="ORF">CYPRO_0876</name>
</gene>
<dbReference type="Proteomes" id="UP000254808">
    <property type="component" value="Chromosome"/>
</dbReference>
<keyword evidence="2" id="KW-1133">Transmembrane helix</keyword>
<dbReference type="PROSITE" id="PS51178">
    <property type="entry name" value="PASTA"/>
    <property type="match status" value="3"/>
</dbReference>
<dbReference type="Gene3D" id="3.30.10.20">
    <property type="match status" value="3"/>
</dbReference>
<feature type="transmembrane region" description="Helical" evidence="2">
    <location>
        <begin position="12"/>
        <end position="31"/>
    </location>
</feature>
<organism evidence="4 5">
    <name type="scientific">Cyclonatronum proteinivorum</name>
    <dbReference type="NCBI Taxonomy" id="1457365"/>
    <lineage>
        <taxon>Bacteria</taxon>
        <taxon>Pseudomonadati</taxon>
        <taxon>Balneolota</taxon>
        <taxon>Balneolia</taxon>
        <taxon>Balneolales</taxon>
        <taxon>Cyclonatronaceae</taxon>
        <taxon>Cyclonatronum</taxon>
    </lineage>
</organism>
<feature type="domain" description="PASTA" evidence="3">
    <location>
        <begin position="179"/>
        <end position="246"/>
    </location>
</feature>
<evidence type="ECO:0000259" key="3">
    <source>
        <dbReference type="PROSITE" id="PS51178"/>
    </source>
</evidence>
<keyword evidence="2" id="KW-0812">Transmembrane</keyword>
<dbReference type="InterPro" id="IPR005543">
    <property type="entry name" value="PASTA_dom"/>
</dbReference>
<protein>
    <submittedName>
        <fullName evidence="4">Serine/threonine protein kinase</fullName>
    </submittedName>
</protein>
<dbReference type="SMART" id="SM00740">
    <property type="entry name" value="PASTA"/>
    <property type="match status" value="3"/>
</dbReference>
<dbReference type="AlphaFoldDB" id="A0A345UI51"/>
<keyword evidence="5" id="KW-1185">Reference proteome</keyword>
<reference evidence="4 5" key="1">
    <citation type="submission" date="2018-03" db="EMBL/GenBank/DDBJ databases">
        <title>Phenotypic and genomic properties of Cyclonatronum proteinivorum gen. nov., sp. nov., a haloalkaliphilic bacteroidete from soda lakes possessing Na+-translocating rhodopsin.</title>
        <authorList>
            <person name="Toshchakov S.V."/>
            <person name="Korzhenkov A."/>
            <person name="Samarov N.I."/>
            <person name="Kublanov I.V."/>
            <person name="Muntyan M.S."/>
            <person name="Sorokin D.Y."/>
        </authorList>
    </citation>
    <scope>NUCLEOTIDE SEQUENCE [LARGE SCALE GENOMIC DNA]</scope>
    <source>
        <strain evidence="4 5">Omega</strain>
    </source>
</reference>
<keyword evidence="4" id="KW-0808">Transferase</keyword>
<sequence length="285" mass="31473">MSAFKDLLTDKRLYIGFLILILSGVLLLLLMDRVIMPAYTKYNQGVTVPDVTRVAYDDAILKLQQAGLRYEIIDRRSNEAFPPDFVLDQAPRGNSLVKPSRKIYLTVNASETPMVTVPDVQNISLRNAQIQLQSQGLEAGFVEYVSSRFPNIVMGQSIEAGESVRRGTPVNLVVSDGLGMNKVAVPEIVGKRLAIAQREIRQNGLRVGQIVFQPAADMDPNMVISFSPADADSLFEGERIDLVVSELADLQEAEERGVQIDDDTDLGRAVPDSLIIPETDNDRDE</sequence>
<keyword evidence="2" id="KW-0472">Membrane</keyword>
<feature type="domain" description="PASTA" evidence="3">
    <location>
        <begin position="111"/>
        <end position="176"/>
    </location>
</feature>
<dbReference type="RefSeq" id="WP_114983448.1">
    <property type="nucleotide sequence ID" value="NZ_CP027806.1"/>
</dbReference>
<evidence type="ECO:0000313" key="4">
    <source>
        <dbReference type="EMBL" id="AXJ00153.1"/>
    </source>
</evidence>